<accession>A0ABS7JF80</accession>
<dbReference type="EMBL" id="JAIGNQ010000001">
    <property type="protein sequence ID" value="MBX7487189.1"/>
    <property type="molecule type" value="Genomic_DNA"/>
</dbReference>
<reference evidence="3 4" key="1">
    <citation type="submission" date="2021-08" db="EMBL/GenBank/DDBJ databases">
        <title>Comparative Genomics Analysis of the Genus Qipengyuania Reveals Extensive Genetic Diversity and Metabolic Versatility, Including the Description of Fifteen Novel Species.</title>
        <authorList>
            <person name="Liu Y."/>
        </authorList>
    </citation>
    <scope>NUCLEOTIDE SEQUENCE [LARGE SCALE GENOMIC DNA]</scope>
    <source>
        <strain evidence="3 4">GH25</strain>
    </source>
</reference>
<sequence>MTDATRTAPVSKHPAFKWGVGLWFALLMGLGLFVMPESIHQALAERLSLDGVLSAASSRIVLSVMAALLGLLIGVVLAMRVAAINDAVLDDDEENDVDPTWLREEEEPLPVAATEDAPRRPFNPREDMHEEGIATFQADEAEVAAPPIDEPTDYSSKVDASPSEVAEPIDDEARGSGDHEPDGGQPVGDTEEISFDTPHPAPQVMAEAVGDLSLDALTARLERALEACKAGPVAARQGENTDPVIAFLRREAENETPLRPRQDETGDPEAELRSALEKLNRATKSQ</sequence>
<keyword evidence="2" id="KW-0812">Transmembrane</keyword>
<feature type="region of interest" description="Disordered" evidence="1">
    <location>
        <begin position="250"/>
        <end position="270"/>
    </location>
</feature>
<keyword evidence="2" id="KW-1133">Transmembrane helix</keyword>
<feature type="transmembrane region" description="Helical" evidence="2">
    <location>
        <begin position="60"/>
        <end position="79"/>
    </location>
</feature>
<evidence type="ECO:0000256" key="1">
    <source>
        <dbReference type="SAM" id="MobiDB-lite"/>
    </source>
</evidence>
<comment type="caution">
    <text evidence="3">The sequence shown here is derived from an EMBL/GenBank/DDBJ whole genome shotgun (WGS) entry which is preliminary data.</text>
</comment>
<evidence type="ECO:0000313" key="4">
    <source>
        <dbReference type="Proteomes" id="UP000776651"/>
    </source>
</evidence>
<dbReference type="Proteomes" id="UP000776651">
    <property type="component" value="Unassembled WGS sequence"/>
</dbReference>
<organism evidence="3 4">
    <name type="scientific">Qipengyuania pacifica</name>
    <dbReference type="NCBI Taxonomy" id="2860199"/>
    <lineage>
        <taxon>Bacteria</taxon>
        <taxon>Pseudomonadati</taxon>
        <taxon>Pseudomonadota</taxon>
        <taxon>Alphaproteobacteria</taxon>
        <taxon>Sphingomonadales</taxon>
        <taxon>Erythrobacteraceae</taxon>
        <taxon>Qipengyuania</taxon>
    </lineage>
</organism>
<evidence type="ECO:0000313" key="3">
    <source>
        <dbReference type="EMBL" id="MBX7487189.1"/>
    </source>
</evidence>
<feature type="compositionally biased region" description="Basic and acidic residues" evidence="1">
    <location>
        <begin position="171"/>
        <end position="182"/>
    </location>
</feature>
<keyword evidence="2" id="KW-0472">Membrane</keyword>
<evidence type="ECO:0000256" key="2">
    <source>
        <dbReference type="SAM" id="Phobius"/>
    </source>
</evidence>
<feature type="region of interest" description="Disordered" evidence="1">
    <location>
        <begin position="101"/>
        <end position="126"/>
    </location>
</feature>
<dbReference type="RefSeq" id="WP_221596576.1">
    <property type="nucleotide sequence ID" value="NZ_JAIGNQ010000001.1"/>
</dbReference>
<feature type="compositionally biased region" description="Basic and acidic residues" evidence="1">
    <location>
        <begin position="116"/>
        <end position="126"/>
    </location>
</feature>
<proteinExistence type="predicted"/>
<feature type="transmembrane region" description="Helical" evidence="2">
    <location>
        <begin position="20"/>
        <end position="39"/>
    </location>
</feature>
<protein>
    <submittedName>
        <fullName evidence="3">Uncharacterized protein</fullName>
    </submittedName>
</protein>
<gene>
    <name evidence="3" type="ORF">K3177_01550</name>
</gene>
<name>A0ABS7JF80_9SPHN</name>
<keyword evidence="4" id="KW-1185">Reference proteome</keyword>
<feature type="region of interest" description="Disordered" evidence="1">
    <location>
        <begin position="145"/>
        <end position="198"/>
    </location>
</feature>